<protein>
    <submittedName>
        <fullName evidence="4">Carbohydrate diacid transcriptional activator CdaR</fullName>
    </submittedName>
</protein>
<accession>A0A348AGD9</accession>
<dbReference type="EMBL" id="AP018449">
    <property type="protein sequence ID" value="BBB90137.1"/>
    <property type="molecule type" value="Genomic_DNA"/>
</dbReference>
<comment type="similarity">
    <text evidence="1">Belongs to the CdaR family.</text>
</comment>
<dbReference type="SUPFAM" id="SSF55785">
    <property type="entry name" value="PYP-like sensor domain (PAS domain)"/>
    <property type="match status" value="1"/>
</dbReference>
<dbReference type="InterPro" id="IPR013656">
    <property type="entry name" value="PAS_4"/>
</dbReference>
<dbReference type="Gene3D" id="3.30.450.20">
    <property type="entry name" value="PAS domain"/>
    <property type="match status" value="1"/>
</dbReference>
<dbReference type="RefSeq" id="WP_126306645.1">
    <property type="nucleotide sequence ID" value="NZ_AP018449.1"/>
</dbReference>
<dbReference type="InterPro" id="IPR042070">
    <property type="entry name" value="PucR_C-HTH_sf"/>
</dbReference>
<dbReference type="PANTHER" id="PTHR33744">
    <property type="entry name" value="CARBOHYDRATE DIACID REGULATOR"/>
    <property type="match status" value="1"/>
</dbReference>
<dbReference type="InterPro" id="IPR035965">
    <property type="entry name" value="PAS-like_dom_sf"/>
</dbReference>
<feature type="domain" description="PAS" evidence="3">
    <location>
        <begin position="43"/>
        <end position="113"/>
    </location>
</feature>
<evidence type="ECO:0000313" key="5">
    <source>
        <dbReference type="Proteomes" id="UP000276437"/>
    </source>
</evidence>
<dbReference type="InterPro" id="IPR051448">
    <property type="entry name" value="CdaR-like_regulators"/>
</dbReference>
<dbReference type="InterPro" id="IPR025736">
    <property type="entry name" value="PucR_C-HTH_dom"/>
</dbReference>
<dbReference type="PANTHER" id="PTHR33744:SF1">
    <property type="entry name" value="DNA-BINDING TRANSCRIPTIONAL ACTIVATOR ADER"/>
    <property type="match status" value="1"/>
</dbReference>
<dbReference type="SMART" id="SM00091">
    <property type="entry name" value="PAS"/>
    <property type="match status" value="1"/>
</dbReference>
<organism evidence="4 5">
    <name type="scientific">Methylomusa anaerophila</name>
    <dbReference type="NCBI Taxonomy" id="1930071"/>
    <lineage>
        <taxon>Bacteria</taxon>
        <taxon>Bacillati</taxon>
        <taxon>Bacillota</taxon>
        <taxon>Negativicutes</taxon>
        <taxon>Selenomonadales</taxon>
        <taxon>Sporomusaceae</taxon>
        <taxon>Methylomusa</taxon>
    </lineage>
</organism>
<keyword evidence="5" id="KW-1185">Reference proteome</keyword>
<proteinExistence type="inferred from homology"/>
<dbReference type="OrthoDB" id="9807021at2"/>
<evidence type="ECO:0000259" key="3">
    <source>
        <dbReference type="PROSITE" id="PS50112"/>
    </source>
</evidence>
<feature type="region of interest" description="Disordered" evidence="2">
    <location>
        <begin position="1"/>
        <end position="38"/>
    </location>
</feature>
<evidence type="ECO:0000256" key="1">
    <source>
        <dbReference type="ARBA" id="ARBA00006754"/>
    </source>
</evidence>
<dbReference type="PROSITE" id="PS50112">
    <property type="entry name" value="PAS"/>
    <property type="match status" value="1"/>
</dbReference>
<dbReference type="Proteomes" id="UP000276437">
    <property type="component" value="Chromosome"/>
</dbReference>
<gene>
    <name evidence="4" type="ORF">MAMMFC1_00785</name>
</gene>
<dbReference type="KEGG" id="mana:MAMMFC1_00785"/>
<dbReference type="Pfam" id="PF13556">
    <property type="entry name" value="HTH_30"/>
    <property type="match status" value="1"/>
</dbReference>
<dbReference type="NCBIfam" id="TIGR00229">
    <property type="entry name" value="sensory_box"/>
    <property type="match status" value="1"/>
</dbReference>
<reference evidence="4 5" key="1">
    <citation type="journal article" date="2018" name="Int. J. Syst. Evol. Microbiol.">
        <title>Methylomusa anaerophila gen. nov., sp. nov., an anaerobic methanol-utilizing bacterium isolated from a microbial fuel cell.</title>
        <authorList>
            <person name="Amano N."/>
            <person name="Yamamuro A."/>
            <person name="Miyahara M."/>
            <person name="Kouzuma A."/>
            <person name="Abe T."/>
            <person name="Watanabe K."/>
        </authorList>
    </citation>
    <scope>NUCLEOTIDE SEQUENCE [LARGE SCALE GENOMIC DNA]</scope>
    <source>
        <strain evidence="4 5">MMFC1</strain>
    </source>
</reference>
<dbReference type="AlphaFoldDB" id="A0A348AGD9"/>
<name>A0A348AGD9_9FIRM</name>
<dbReference type="CDD" id="cd00130">
    <property type="entry name" value="PAS"/>
    <property type="match status" value="1"/>
</dbReference>
<dbReference type="Gene3D" id="1.10.10.2840">
    <property type="entry name" value="PucR C-terminal helix-turn-helix domain"/>
    <property type="match status" value="1"/>
</dbReference>
<feature type="compositionally biased region" description="Basic and acidic residues" evidence="2">
    <location>
        <begin position="15"/>
        <end position="32"/>
    </location>
</feature>
<evidence type="ECO:0000313" key="4">
    <source>
        <dbReference type="EMBL" id="BBB90137.1"/>
    </source>
</evidence>
<dbReference type="InterPro" id="IPR000014">
    <property type="entry name" value="PAS"/>
</dbReference>
<sequence>MPDAIGFNPKNKDKKNKDKEDNFATDIGRKQTEQALPDMGTENECWLRDFAQAVPDASYIIDEDGRFIEVFGNSEKLIPFSPAKLRGQTVYDVFSPEKAKEFLAEIRQTITTQMPRRLDHALEISLTSQFWEGRAAPMQHTVGGKKTVAVVVTDVTERRQAERILQISYELRRRSDFLNDIVNGHVVVDAQVTSFANSLGVDFSAPLFCCLVASEGFNGAGTKRNANANNCQILKNSIIDVLGDEPDCIVWDCRADIGVLYQAKELNKDGSIQFAGRLIDKIRCIASYLAVTIGVGNSQTGPAGLVKSFRQARNAIIAARCDRNSRGGIYHYGDLGIFQLLTTYELKEPARGFVEEKIGKLINYDREKGTNYLDTLEEILQTANLKEAAQNLFLHHKTVVFRKQRIEKILEISVDSFETRIALAAAIKLYRLGRIIVNI</sequence>
<dbReference type="InterPro" id="IPR041522">
    <property type="entry name" value="CdaR_GGDEF"/>
</dbReference>
<dbReference type="Pfam" id="PF08448">
    <property type="entry name" value="PAS_4"/>
    <property type="match status" value="1"/>
</dbReference>
<dbReference type="Pfam" id="PF17853">
    <property type="entry name" value="GGDEF_2"/>
    <property type="match status" value="1"/>
</dbReference>
<evidence type="ECO:0000256" key="2">
    <source>
        <dbReference type="SAM" id="MobiDB-lite"/>
    </source>
</evidence>